<keyword evidence="10" id="KW-0521">NADP</keyword>
<gene>
    <name evidence="11" type="ORF">OFUS_LOCUS19737</name>
</gene>
<dbReference type="GO" id="GO:0016779">
    <property type="term" value="F:nucleotidyltransferase activity"/>
    <property type="evidence" value="ECO:0007669"/>
    <property type="project" value="UniProtKB-KW"/>
</dbReference>
<keyword evidence="7" id="KW-0548">Nucleotidyltransferase</keyword>
<dbReference type="InterPro" id="IPR050999">
    <property type="entry name" value="ADP-ribosyltransferase_ARG"/>
</dbReference>
<keyword evidence="12" id="KW-1185">Reference proteome</keyword>
<comment type="caution">
    <text evidence="11">The sequence shown here is derived from an EMBL/GenBank/DDBJ whole genome shotgun (WGS) entry which is preliminary data.</text>
</comment>
<evidence type="ECO:0000256" key="2">
    <source>
        <dbReference type="ARBA" id="ARBA00009558"/>
    </source>
</evidence>
<evidence type="ECO:0000256" key="4">
    <source>
        <dbReference type="ARBA" id="ARBA00022656"/>
    </source>
</evidence>
<dbReference type="PANTHER" id="PTHR10339">
    <property type="entry name" value="ADP-RIBOSYLTRANSFERASE"/>
    <property type="match status" value="1"/>
</dbReference>
<keyword evidence="8" id="KW-0843">Virulence</keyword>
<reference evidence="11" key="1">
    <citation type="submission" date="2022-03" db="EMBL/GenBank/DDBJ databases">
        <authorList>
            <person name="Martin C."/>
        </authorList>
    </citation>
    <scope>NUCLEOTIDE SEQUENCE</scope>
</reference>
<evidence type="ECO:0000313" key="12">
    <source>
        <dbReference type="Proteomes" id="UP000749559"/>
    </source>
</evidence>
<name>A0A8J1U6J4_OWEFU</name>
<dbReference type="EC" id="2.4.2.31" evidence="10"/>
<dbReference type="PANTHER" id="PTHR10339:SF25">
    <property type="entry name" value="SECRETED EXOENZYME S"/>
    <property type="match status" value="1"/>
</dbReference>
<evidence type="ECO:0000256" key="7">
    <source>
        <dbReference type="ARBA" id="ARBA00022695"/>
    </source>
</evidence>
<dbReference type="AlphaFoldDB" id="A0A8J1U6J4"/>
<keyword evidence="5 10" id="KW-0328">Glycosyltransferase</keyword>
<keyword evidence="3" id="KW-0964">Secreted</keyword>
<dbReference type="GO" id="GO:0005576">
    <property type="term" value="C:extracellular region"/>
    <property type="evidence" value="ECO:0007669"/>
    <property type="project" value="UniProtKB-SubCell"/>
</dbReference>
<dbReference type="SUPFAM" id="SSF56399">
    <property type="entry name" value="ADP-ribosylation"/>
    <property type="match status" value="1"/>
</dbReference>
<accession>A0A8J1U6J4</accession>
<evidence type="ECO:0000256" key="6">
    <source>
        <dbReference type="ARBA" id="ARBA00022679"/>
    </source>
</evidence>
<dbReference type="GO" id="GO:0090729">
    <property type="term" value="F:toxin activity"/>
    <property type="evidence" value="ECO:0007669"/>
    <property type="project" value="UniProtKB-KW"/>
</dbReference>
<organism evidence="11 12">
    <name type="scientific">Owenia fusiformis</name>
    <name type="common">Polychaete worm</name>
    <dbReference type="NCBI Taxonomy" id="6347"/>
    <lineage>
        <taxon>Eukaryota</taxon>
        <taxon>Metazoa</taxon>
        <taxon>Spiralia</taxon>
        <taxon>Lophotrochozoa</taxon>
        <taxon>Annelida</taxon>
        <taxon>Polychaeta</taxon>
        <taxon>Sedentaria</taxon>
        <taxon>Canalipalpata</taxon>
        <taxon>Sabellida</taxon>
        <taxon>Oweniida</taxon>
        <taxon>Oweniidae</taxon>
        <taxon>Owenia</taxon>
    </lineage>
</organism>
<dbReference type="Gene3D" id="3.90.176.10">
    <property type="entry name" value="Toxin ADP-ribosyltransferase, Chain A, domain 1"/>
    <property type="match status" value="1"/>
</dbReference>
<evidence type="ECO:0000256" key="1">
    <source>
        <dbReference type="ARBA" id="ARBA00004613"/>
    </source>
</evidence>
<keyword evidence="6 10" id="KW-0808">Transferase</keyword>
<protein>
    <recommendedName>
        <fullName evidence="10">NAD(P)(+)--arginine ADP-ribosyltransferase</fullName>
        <ecNumber evidence="10">2.4.2.31</ecNumber>
    </recommendedName>
    <alternativeName>
        <fullName evidence="10">Mono(ADP-ribosyl)transferase</fullName>
    </alternativeName>
</protein>
<proteinExistence type="inferred from homology"/>
<evidence type="ECO:0000256" key="5">
    <source>
        <dbReference type="ARBA" id="ARBA00022676"/>
    </source>
</evidence>
<dbReference type="GO" id="GO:0106274">
    <property type="term" value="F:NAD+-protein-arginine ADP-ribosyltransferase activity"/>
    <property type="evidence" value="ECO:0007669"/>
    <property type="project" value="UniProtKB-EC"/>
</dbReference>
<evidence type="ECO:0000256" key="3">
    <source>
        <dbReference type="ARBA" id="ARBA00022525"/>
    </source>
</evidence>
<dbReference type="PROSITE" id="PS51996">
    <property type="entry name" value="TR_MART"/>
    <property type="match status" value="1"/>
</dbReference>
<dbReference type="OrthoDB" id="423533at2759"/>
<dbReference type="EMBL" id="CAIIXF020000009">
    <property type="protein sequence ID" value="CAH1795162.1"/>
    <property type="molecule type" value="Genomic_DNA"/>
</dbReference>
<dbReference type="Pfam" id="PF01129">
    <property type="entry name" value="ART"/>
    <property type="match status" value="1"/>
</dbReference>
<evidence type="ECO:0000256" key="8">
    <source>
        <dbReference type="ARBA" id="ARBA00023026"/>
    </source>
</evidence>
<evidence type="ECO:0000313" key="11">
    <source>
        <dbReference type="EMBL" id="CAH1795162.1"/>
    </source>
</evidence>
<comment type="subcellular location">
    <subcellularLocation>
        <location evidence="1">Secreted</location>
    </subcellularLocation>
</comment>
<keyword evidence="4" id="KW-0800">Toxin</keyword>
<dbReference type="GO" id="GO:0003950">
    <property type="term" value="F:NAD+ poly-ADP-ribosyltransferase activity"/>
    <property type="evidence" value="ECO:0007669"/>
    <property type="project" value="TreeGrafter"/>
</dbReference>
<dbReference type="Proteomes" id="UP000749559">
    <property type="component" value="Unassembled WGS sequence"/>
</dbReference>
<evidence type="ECO:0000256" key="10">
    <source>
        <dbReference type="RuleBase" id="RU361228"/>
    </source>
</evidence>
<dbReference type="PRINTS" id="PR00970">
    <property type="entry name" value="RIBTRNSFRASE"/>
</dbReference>
<keyword evidence="10" id="KW-0520">NAD</keyword>
<dbReference type="InterPro" id="IPR000768">
    <property type="entry name" value="ART"/>
</dbReference>
<comment type="catalytic activity">
    <reaction evidence="9 10">
        <text>L-arginyl-[protein] + NAD(+) = N(omega)-(ADP-D-ribosyl)-L-arginyl-[protein] + nicotinamide + H(+)</text>
        <dbReference type="Rhea" id="RHEA:19149"/>
        <dbReference type="Rhea" id="RHEA-COMP:10532"/>
        <dbReference type="Rhea" id="RHEA-COMP:15087"/>
        <dbReference type="ChEBI" id="CHEBI:15378"/>
        <dbReference type="ChEBI" id="CHEBI:17154"/>
        <dbReference type="ChEBI" id="CHEBI:29965"/>
        <dbReference type="ChEBI" id="CHEBI:57540"/>
        <dbReference type="ChEBI" id="CHEBI:142554"/>
        <dbReference type="EC" id="2.4.2.31"/>
    </reaction>
</comment>
<comment type="similarity">
    <text evidence="2 10">Belongs to the Arg-specific ADP-ribosyltransferase family.</text>
</comment>
<sequence length="241" mass="27018">MIRKHRFTGGRGEFEVNPAEEKISLASSALLADGGPRNLFLELPKNAKLNDAWSDALNAQMDYPSCLGENEGYAITAYTSDECFEEFNADTRSHVTNLMTGGAMEFHAMAYRWKGLYHLLRNGLKNLNSSTPIDAYRGMDFNPAEKLKKKDALYFKQFTSTTTNKSTAAKFGKILFAIKTYRSAPIDSLSFFSGEDEVLIPPNEIFVITDISETPRLTYTLISVDDPMVPNLYQKVADEHL</sequence>
<evidence type="ECO:0000256" key="9">
    <source>
        <dbReference type="ARBA" id="ARBA00047597"/>
    </source>
</evidence>